<feature type="disulfide bond" evidence="8">
    <location>
        <begin position="1394"/>
        <end position="1403"/>
    </location>
</feature>
<evidence type="ECO:0000259" key="12">
    <source>
        <dbReference type="PROSITE" id="PS50825"/>
    </source>
</evidence>
<dbReference type="PANTHER" id="PTHR19325:SF575">
    <property type="entry name" value="LOCOMOTION-RELATED PROTEIN HIKARU GENKI"/>
    <property type="match status" value="1"/>
</dbReference>
<dbReference type="InterPro" id="IPR003410">
    <property type="entry name" value="HYR_dom"/>
</dbReference>
<feature type="domain" description="Sushi" evidence="13">
    <location>
        <begin position="536"/>
        <end position="602"/>
    </location>
</feature>
<dbReference type="GO" id="GO:0032991">
    <property type="term" value="C:protein-containing complex"/>
    <property type="evidence" value="ECO:0007669"/>
    <property type="project" value="UniProtKB-ARBA"/>
</dbReference>
<dbReference type="PROSITE" id="PS51828">
    <property type="entry name" value="PTX_2"/>
    <property type="match status" value="1"/>
</dbReference>
<feature type="domain" description="Sushi" evidence="13">
    <location>
        <begin position="1672"/>
        <end position="1729"/>
    </location>
</feature>
<feature type="domain" description="HYR" evidence="12">
    <location>
        <begin position="601"/>
        <end position="683"/>
    </location>
</feature>
<dbReference type="InterPro" id="IPR001759">
    <property type="entry name" value="PTX_dom"/>
</dbReference>
<dbReference type="PROSITE" id="PS50234">
    <property type="entry name" value="VWFA"/>
    <property type="match status" value="1"/>
</dbReference>
<dbReference type="Gene3D" id="2.60.120.200">
    <property type="match status" value="1"/>
</dbReference>
<feature type="disulfide bond" evidence="8">
    <location>
        <begin position="1356"/>
        <end position="1365"/>
    </location>
</feature>
<dbReference type="PROSITE" id="PS00010">
    <property type="entry name" value="ASX_HYDROXYL"/>
    <property type="match status" value="1"/>
</dbReference>
<evidence type="ECO:0000259" key="13">
    <source>
        <dbReference type="PROSITE" id="PS50923"/>
    </source>
</evidence>
<feature type="domain" description="Sushi" evidence="13">
    <location>
        <begin position="1730"/>
        <end position="1797"/>
    </location>
</feature>
<dbReference type="FunFam" id="2.10.25.10:FF:000472">
    <property type="entry name" value="Uncharacterized protein, isoform A"/>
    <property type="match status" value="1"/>
</dbReference>
<dbReference type="SMART" id="SM00032">
    <property type="entry name" value="CCP"/>
    <property type="match status" value="11"/>
</dbReference>
<keyword evidence="15" id="KW-1185">Reference proteome</keyword>
<dbReference type="Proteomes" id="UP000504631">
    <property type="component" value="Unplaced"/>
</dbReference>
<dbReference type="CDD" id="cd01450">
    <property type="entry name" value="vWFA_subfamily_ECM"/>
    <property type="match status" value="1"/>
</dbReference>
<evidence type="ECO:0000256" key="4">
    <source>
        <dbReference type="ARBA" id="ARBA00022737"/>
    </source>
</evidence>
<keyword evidence="4" id="KW-0677">Repeat</keyword>
<proteinExistence type="predicted"/>
<feature type="domain" description="Sushi" evidence="13">
    <location>
        <begin position="2225"/>
        <end position="2278"/>
    </location>
</feature>
<dbReference type="GO" id="GO:0005509">
    <property type="term" value="F:calcium ion binding"/>
    <property type="evidence" value="ECO:0007669"/>
    <property type="project" value="InterPro"/>
</dbReference>
<feature type="disulfide bond" evidence="9">
    <location>
        <begin position="406"/>
        <end position="449"/>
    </location>
</feature>
<feature type="domain" description="EGF-like" evidence="10">
    <location>
        <begin position="1207"/>
        <end position="1248"/>
    </location>
</feature>
<feature type="disulfide bond" evidence="8">
    <location>
        <begin position="1314"/>
        <end position="1323"/>
    </location>
</feature>
<name>A0A6J3KHC1_9HYME</name>
<dbReference type="Pfam" id="PF02494">
    <property type="entry name" value="HYR"/>
    <property type="match status" value="2"/>
</dbReference>
<feature type="disulfide bond" evidence="9">
    <location>
        <begin position="1768"/>
        <end position="1795"/>
    </location>
</feature>
<feature type="domain" description="Sushi" evidence="13">
    <location>
        <begin position="1609"/>
        <end position="1671"/>
    </location>
</feature>
<dbReference type="Gene3D" id="2.10.50.10">
    <property type="entry name" value="Tumor Necrosis Factor Receptor, subunit A, domain 2"/>
    <property type="match status" value="3"/>
</dbReference>
<feature type="domain" description="EGF-like" evidence="10">
    <location>
        <begin position="1368"/>
        <end position="1404"/>
    </location>
</feature>
<dbReference type="InterPro" id="IPR002035">
    <property type="entry name" value="VWF_A"/>
</dbReference>
<protein>
    <submittedName>
        <fullName evidence="16">Sushi, von Willebrand factor type A, EGF and pentraxin domain-containing protein 1-like isoform X1</fullName>
    </submittedName>
</protein>
<dbReference type="SMART" id="SM01411">
    <property type="entry name" value="Ephrin_rec_like"/>
    <property type="match status" value="3"/>
</dbReference>
<feature type="domain" description="Sushi" evidence="13">
    <location>
        <begin position="404"/>
        <end position="464"/>
    </location>
</feature>
<dbReference type="FunFam" id="2.10.50.10:FF:000018">
    <property type="entry name" value="Sushi, von Willebrand factor type A, EGF and pentraxin domain-containing 1"/>
    <property type="match status" value="1"/>
</dbReference>
<dbReference type="InterPro" id="IPR000152">
    <property type="entry name" value="EGF-type_Asp/Asn_hydroxyl_site"/>
</dbReference>
<dbReference type="SUPFAM" id="SSF53300">
    <property type="entry name" value="vWA-like"/>
    <property type="match status" value="1"/>
</dbReference>
<dbReference type="KEGG" id="bvk:117234334"/>
<dbReference type="InterPro" id="IPR050350">
    <property type="entry name" value="Compl-Cell_Adhes-Reg"/>
</dbReference>
<feature type="domain" description="VWFA" evidence="11">
    <location>
        <begin position="102"/>
        <end position="278"/>
    </location>
</feature>
<dbReference type="PROSITE" id="PS50825">
    <property type="entry name" value="HYR"/>
    <property type="match status" value="2"/>
</dbReference>
<dbReference type="InterPro" id="IPR035976">
    <property type="entry name" value="Sushi/SCR/CCP_sf"/>
</dbReference>
<evidence type="ECO:0000256" key="3">
    <source>
        <dbReference type="ARBA" id="ARBA00022729"/>
    </source>
</evidence>
<evidence type="ECO:0000259" key="10">
    <source>
        <dbReference type="PROSITE" id="PS50026"/>
    </source>
</evidence>
<dbReference type="SUPFAM" id="SSF57535">
    <property type="entry name" value="Complement control module/SCR domain"/>
    <property type="match status" value="11"/>
</dbReference>
<dbReference type="Pfam" id="PF00084">
    <property type="entry name" value="Sushi"/>
    <property type="match status" value="9"/>
</dbReference>
<feature type="disulfide bond" evidence="8">
    <location>
        <begin position="1276"/>
        <end position="1285"/>
    </location>
</feature>
<dbReference type="PANTHER" id="PTHR19325">
    <property type="entry name" value="COMPLEMENT COMPONENT-RELATED SUSHI DOMAIN-CONTAINING"/>
    <property type="match status" value="1"/>
</dbReference>
<evidence type="ECO:0000256" key="5">
    <source>
        <dbReference type="ARBA" id="ARBA00022837"/>
    </source>
</evidence>
<organism evidence="15 16">
    <name type="scientific">Bombus vosnesenskii</name>
    <dbReference type="NCBI Taxonomy" id="207650"/>
    <lineage>
        <taxon>Eukaryota</taxon>
        <taxon>Metazoa</taxon>
        <taxon>Ecdysozoa</taxon>
        <taxon>Arthropoda</taxon>
        <taxon>Hexapoda</taxon>
        <taxon>Insecta</taxon>
        <taxon>Pterygota</taxon>
        <taxon>Neoptera</taxon>
        <taxon>Endopterygota</taxon>
        <taxon>Hymenoptera</taxon>
        <taxon>Apocrita</taxon>
        <taxon>Aculeata</taxon>
        <taxon>Apoidea</taxon>
        <taxon>Anthophila</taxon>
        <taxon>Apidae</taxon>
        <taxon>Bombus</taxon>
        <taxon>Pyrobombus</taxon>
    </lineage>
</organism>
<dbReference type="InterPro" id="IPR000742">
    <property type="entry name" value="EGF"/>
</dbReference>
<keyword evidence="3" id="KW-0732">Signal</keyword>
<evidence type="ECO:0000256" key="2">
    <source>
        <dbReference type="ARBA" id="ARBA00022659"/>
    </source>
</evidence>
<dbReference type="Gene3D" id="3.40.50.410">
    <property type="entry name" value="von Willebrand factor, type A domain"/>
    <property type="match status" value="1"/>
</dbReference>
<dbReference type="CDD" id="cd00033">
    <property type="entry name" value="CCP"/>
    <property type="match status" value="10"/>
</dbReference>
<dbReference type="FunFam" id="2.10.25.10:FF:000434">
    <property type="entry name" value="Predicted protein"/>
    <property type="match status" value="1"/>
</dbReference>
<keyword evidence="5" id="KW-0106">Calcium</keyword>
<feature type="domain" description="Sushi" evidence="13">
    <location>
        <begin position="1921"/>
        <end position="1981"/>
    </location>
</feature>
<dbReference type="PROSITE" id="PS00022">
    <property type="entry name" value="EGF_1"/>
    <property type="match status" value="6"/>
</dbReference>
<evidence type="ECO:0000313" key="15">
    <source>
        <dbReference type="Proteomes" id="UP000504631"/>
    </source>
</evidence>
<keyword evidence="2 9" id="KW-0768">Sushi</keyword>
<feature type="domain" description="EGF-like" evidence="10">
    <location>
        <begin position="1325"/>
        <end position="1366"/>
    </location>
</feature>
<feature type="disulfide bond" evidence="9">
    <location>
        <begin position="506"/>
        <end position="533"/>
    </location>
</feature>
<feature type="domain" description="HYR" evidence="12">
    <location>
        <begin position="684"/>
        <end position="768"/>
    </location>
</feature>
<dbReference type="Pfam" id="PF07699">
    <property type="entry name" value="Ephrin_rec_like"/>
    <property type="match status" value="3"/>
</dbReference>
<evidence type="ECO:0000256" key="9">
    <source>
        <dbReference type="PROSITE-ProRule" id="PRU00302"/>
    </source>
</evidence>
<feature type="disulfide bond" evidence="8">
    <location>
        <begin position="1195"/>
        <end position="1204"/>
    </location>
</feature>
<dbReference type="Pfam" id="PF00354">
    <property type="entry name" value="Pentaxin"/>
    <property type="match status" value="1"/>
</dbReference>
<dbReference type="PRINTS" id="PR00895">
    <property type="entry name" value="PENTAXIN"/>
</dbReference>
<evidence type="ECO:0000256" key="1">
    <source>
        <dbReference type="ARBA" id="ARBA00022536"/>
    </source>
</evidence>
<dbReference type="PROSITE" id="PS50923">
    <property type="entry name" value="SUSHI"/>
    <property type="match status" value="12"/>
</dbReference>
<dbReference type="SUPFAM" id="SSF57184">
    <property type="entry name" value="Growth factor receptor domain"/>
    <property type="match status" value="1"/>
</dbReference>
<feature type="domain" description="EGF-like" evidence="10">
    <location>
        <begin position="1169"/>
        <end position="1205"/>
    </location>
</feature>
<feature type="disulfide bond" evidence="9">
    <location>
        <begin position="2195"/>
        <end position="2222"/>
    </location>
</feature>
<feature type="disulfide bond" evidence="9">
    <location>
        <begin position="435"/>
        <end position="462"/>
    </location>
</feature>
<keyword evidence="6 8" id="KW-1015">Disulfide bond</keyword>
<dbReference type="SMART" id="SM00159">
    <property type="entry name" value="PTX"/>
    <property type="match status" value="1"/>
</dbReference>
<feature type="domain" description="Sushi" evidence="13">
    <location>
        <begin position="2162"/>
        <end position="2224"/>
    </location>
</feature>
<feature type="domain" description="EGF-like" evidence="10">
    <location>
        <begin position="1250"/>
        <end position="1286"/>
    </location>
</feature>
<gene>
    <name evidence="16" type="primary">LOC117234334</name>
</gene>
<feature type="domain" description="Sushi" evidence="13">
    <location>
        <begin position="478"/>
        <end position="535"/>
    </location>
</feature>
<accession>A0A6J3KHC1</accession>
<dbReference type="InterPro" id="IPR000436">
    <property type="entry name" value="Sushi_SCR_CCP_dom"/>
</dbReference>
<dbReference type="InterPro" id="IPR036465">
    <property type="entry name" value="vWFA_dom_sf"/>
</dbReference>
<dbReference type="InterPro" id="IPR001881">
    <property type="entry name" value="EGF-like_Ca-bd_dom"/>
</dbReference>
<dbReference type="FunFam" id="2.60.120.200:FF:000012">
    <property type="entry name" value="neuronal pentraxin receptor"/>
    <property type="match status" value="1"/>
</dbReference>
<dbReference type="RefSeq" id="XP_033351324.1">
    <property type="nucleotide sequence ID" value="XM_033495433.1"/>
</dbReference>
<keyword evidence="7" id="KW-0325">Glycoprotein</keyword>
<evidence type="ECO:0000256" key="7">
    <source>
        <dbReference type="ARBA" id="ARBA00023180"/>
    </source>
</evidence>
<reference evidence="16" key="1">
    <citation type="submission" date="2025-08" db="UniProtKB">
        <authorList>
            <consortium name="RefSeq"/>
        </authorList>
    </citation>
    <scope>IDENTIFICATION</scope>
    <source>
        <tissue evidence="16">Muscle</tissue>
    </source>
</reference>
<dbReference type="SMART" id="SM00327">
    <property type="entry name" value="VWA"/>
    <property type="match status" value="1"/>
</dbReference>
<comment type="caution">
    <text evidence="8">Lacks conserved residue(s) required for the propagation of feature annotation.</text>
</comment>
<evidence type="ECO:0000256" key="8">
    <source>
        <dbReference type="PROSITE-ProRule" id="PRU00076"/>
    </source>
</evidence>
<evidence type="ECO:0000259" key="14">
    <source>
        <dbReference type="PROSITE" id="PS51828"/>
    </source>
</evidence>
<feature type="disulfide bond" evidence="8">
    <location>
        <begin position="1238"/>
        <end position="1247"/>
    </location>
</feature>
<dbReference type="SMART" id="SM00179">
    <property type="entry name" value="EGF_CA"/>
    <property type="match status" value="5"/>
</dbReference>
<dbReference type="Pfam" id="PF00008">
    <property type="entry name" value="EGF"/>
    <property type="match status" value="2"/>
</dbReference>
<feature type="domain" description="EGF-like" evidence="10">
    <location>
        <begin position="1288"/>
        <end position="1324"/>
    </location>
</feature>
<evidence type="ECO:0000259" key="11">
    <source>
        <dbReference type="PROSITE" id="PS50234"/>
    </source>
</evidence>
<dbReference type="SUPFAM" id="SSF49899">
    <property type="entry name" value="Concanavalin A-like lectins/glucanases"/>
    <property type="match status" value="1"/>
</dbReference>
<dbReference type="SUPFAM" id="SSF57196">
    <property type="entry name" value="EGF/Laminin"/>
    <property type="match status" value="6"/>
</dbReference>
<feature type="domain" description="Sushi" evidence="13">
    <location>
        <begin position="2103"/>
        <end position="2161"/>
    </location>
</feature>
<feature type="disulfide bond" evidence="9">
    <location>
        <begin position="1700"/>
        <end position="1727"/>
    </location>
</feature>
<feature type="domain" description="Pentraxin (PTX)" evidence="14">
    <location>
        <begin position="1409"/>
        <end position="1608"/>
    </location>
</feature>
<sequence>MLFANMISPIVKICTLIWLSLCLLTTIAFFDEISRLDIGLQNFRVSERNEFNFKDKRSTDRYELNTSLKNQLQKPFREKADALSRLLKANIDRLRNETDQVELVFLVDASGSVGLKNFHSELNFVKHLLADFSVEPSTTTVAIVTFGGRRHIRRNVDQISHTSDNNNKCYLLNKQLNNINYTGGGTYTRGALLEALRILEKGRVNAKKAVFLITDGFSNGGDPRPAANLLKTAGATVFTFGIRTGNVDELHDIASSPGDTYSYFLDSFVEFEALVRRALHRDLKAGKYVPVTYPDNCNLLCRNISEVGNERNCCDNFATCACGTVTGHYACICPAGYFGSGFQGSCHPCPNGTYASGEISGDLTSMCISCPDANQVTIKVPATSIEDCVCAFGFTTDGNKCEVITCPRLRVPENGYLVKASACSNVVHAACGIRCRIGFYLTGDSIRLCGKDGNWSGNEPKCLLKTCPALRVPAHGRMRCQNDEDQHLSTEDTTMYPIDSRCQFRCETGYQLRGSKVRNCLPLSQWDGLKAMCTAIKCEPLKQVANGQISPENCSGPEKLPFGTNCTITCKKGFVLEGPRSRHCSGRSGVWSQRRTVNRCIDKTPPSIICPPDVITESLPGKKYASVSWTVPNVTDNVDRSPVLWSKPYITFPWKVKIGTRTVMYVTQDSSGNRARCKFKVKVLDKEPPMVEHCVDPPILYTDNRIGISNVTWDEPGFHDNSKTPVQVEQNYLPGENTFPIGLTQIVYNAIDKYDNKVSCVLNITIKDACKEIPKVLNGYSKCSAPSTNETNECTITCEEGYGFASEEPNVGIVENILLLKCNGNTSNWLEENYIPDCSESTIPKSASQEGSIILEGNATNICDNQTTLRELSKYITADLTSILLDICGNDIECDLITFDPECEEILPSSNTVYSSVIRKRRELNYNDTSKLFITNIMTTNGINLKSKRNVKINDNRSKTKLRKKKEKIELKFKFLGRIIDEHLHNPREGIEKLRQKLESLSKSGKLNLFDNRTNQEIAKLALNLHLIFKNFEEICNPGSILKRHTCVKCPVGTFFNSSTKRCQSCSLGEYQNVSGSLNCKRCPEYTSTKKMHSKSLQDCIHLCKSGYYSQKKRYQNIRLALEPCLMCDIGFYQPEYGQTHCLSCPPDTTTRNHGSKSINECLPLYKIETNICDIESCFNSGQCIQEEDSFSCECPDYYVGSKCETFQNPCDSSPCLNEGICNIQSLTNNTIGYSCTCRNGYSGSNCELYIDECTINPCRNNGTCVSTENDYACECKSGFEGEFCEIAVDHCDPSPCMEGSTCRNVNDTWKCFCRPGFLGRYCNLLPCDWLPCNENSYCINIEEENATIMSYRCVCIDGYTGENCAIELNYCESNPCLNNGKCTNNILNYTCTCPMLFTGRHCETELFSDYTIRFSKSGTTDYISMKGPTINLSKLTTCLWLQSKDTFNYGTVLSYATRYYDNAFTLTDYNGLVIYLNGEKVITDIKVNDGHWHFVCFTWESENGSWNIFIDGLLRDNGIYLSKGSSIQGNGTFVIGQEQDRVGGGFSELESFLGKLTLLDIWSTVLAAKDIKHLFNTCEKYHGNVIAWAQMQEHVHGDVAILSTPFCRGCPLPVVPFKGNINVSGDASNITYHCDSGYVVRFHGREYRSLTVKCLKQGQWEGYYTPVCARRRCGFPGYFPRGRIQGRSYLFGDEIYYSCLIGYELRGNPRRICNANGKWSGLPPVCIGKTCKNLLAPEHGDIEYVIEEYERDDLSILQVGQQIEFKCDVGFHVKGEKLLTCLESGQWDHERPSCLPYKCPPPKRINYGYIISSNSRNLHETSATKFDLQAINDTLEKDYDLNDIVGYSCYPGYKFEGNHNLLSEFKLQCTENGTWVGFVPDCVPLKCPWPNIVDNGKLLFKTQNNDTIELLRTEMGFNNTNIGSTSRDDDVGRNKSLEDQFAIGSKILIKCDVGYKLVGDNFRICTDDEGWSSTLSSCEPQECPILSHPLFQILREETNSNNYTATWENDQNKKLGDQGPYNGTYKNLKYFVEGHTYMKKIVFSCNNGEIQLNNANIQDSISDLTWFCNEHGKWQINDNILLNDTINTLLVNNGIDRICQKFMCDLITVPEYSYIIETNYTRTVNSTISFRCHQGYILEGNEKSVCLPNNTWTTIPFCKPVMCQKPPKVANAALKEDNIEAVNFTFGHTITYECIPGYQMLGQGNVRCLANGKWSRIYSRCSRLSCNKPKLPFGATIRGRSYLYQDQLTYVCPSGKKQGLITCKADGHWSDLPNCNDN</sequence>
<dbReference type="InterPro" id="IPR011641">
    <property type="entry name" value="Tyr-kin_ephrin_A/B_rcpt-like"/>
</dbReference>
<dbReference type="PROSITE" id="PS50026">
    <property type="entry name" value="EGF_3"/>
    <property type="match status" value="6"/>
</dbReference>
<evidence type="ECO:0000256" key="6">
    <source>
        <dbReference type="ARBA" id="ARBA00023157"/>
    </source>
</evidence>
<dbReference type="GeneID" id="117234334"/>
<dbReference type="PROSITE" id="PS01186">
    <property type="entry name" value="EGF_2"/>
    <property type="match status" value="4"/>
</dbReference>
<dbReference type="Gene3D" id="2.10.70.10">
    <property type="entry name" value="Complement Module, domain 1"/>
    <property type="match status" value="11"/>
</dbReference>
<feature type="domain" description="Sushi" evidence="13">
    <location>
        <begin position="768"/>
        <end position="840"/>
    </location>
</feature>
<evidence type="ECO:0000313" key="16">
    <source>
        <dbReference type="RefSeq" id="XP_033351324.1"/>
    </source>
</evidence>
<dbReference type="Pfam" id="PF00092">
    <property type="entry name" value="VWA"/>
    <property type="match status" value="1"/>
</dbReference>
<dbReference type="InterPro" id="IPR013320">
    <property type="entry name" value="ConA-like_dom_sf"/>
</dbReference>
<dbReference type="SMART" id="SM00181">
    <property type="entry name" value="EGF"/>
    <property type="match status" value="7"/>
</dbReference>
<feature type="disulfide bond" evidence="9">
    <location>
        <begin position="1952"/>
        <end position="1979"/>
    </location>
</feature>
<dbReference type="Gene3D" id="2.10.25.10">
    <property type="entry name" value="Laminin"/>
    <property type="match status" value="6"/>
</dbReference>
<keyword evidence="1 8" id="KW-0245">EGF-like domain</keyword>
<dbReference type="InterPro" id="IPR009030">
    <property type="entry name" value="Growth_fac_rcpt_cys_sf"/>
</dbReference>
<dbReference type="CDD" id="cd00054">
    <property type="entry name" value="EGF_CA"/>
    <property type="match status" value="6"/>
</dbReference>
<feature type="domain" description="Sushi" evidence="13">
    <location>
        <begin position="1798"/>
        <end position="1885"/>
    </location>
</feature>